<sequence length="127" mass="13518">MEMAVVAVGAEVVALVTSRPAGALRMVPEVQDGWWWYSQGGGSGLAERGKALAFATRRGGRRERATAMAYRGVEAEVNSRGEVEEDAAAAVEEVAYGWFGVGADGDGVRTDWFATYQGHAVLALVRL</sequence>
<protein>
    <submittedName>
        <fullName evidence="1">Uncharacterized protein</fullName>
    </submittedName>
</protein>
<gene>
    <name evidence="1" type="primary">B1008C01.28</name>
</gene>
<accession>Q5NA97</accession>
<evidence type="ECO:0000313" key="1">
    <source>
        <dbReference type="EMBL" id="BAD81610.1"/>
    </source>
</evidence>
<dbReference type="AlphaFoldDB" id="Q5NA97"/>
<reference evidence="1" key="1">
    <citation type="journal article" date="2002" name="Nature">
        <title>The genome sequence and structure of rice chromosome 1.</title>
        <authorList>
            <person name="Sasaki T."/>
            <person name="Matsumoto T."/>
            <person name="Yamamoto K."/>
            <person name="Sakata K."/>
            <person name="Baba T."/>
            <person name="Katayose Y."/>
            <person name="Wu J."/>
            <person name="Niimura Y."/>
            <person name="Cheng Z."/>
            <person name="Nagamura Y."/>
            <person name="Antonio B.A."/>
            <person name="Kanamori H."/>
            <person name="Hosokawa S."/>
            <person name="Masukawa M."/>
            <person name="Arikawa K."/>
            <person name="Chiden Y."/>
            <person name="Hayashi M."/>
            <person name="Okamoto M."/>
            <person name="Ando T."/>
            <person name="Aoki H."/>
            <person name="Arita K."/>
            <person name="Hamada M."/>
            <person name="Harada C."/>
            <person name="Hijishita S."/>
            <person name="Honda M."/>
            <person name="Ichikawa Y."/>
            <person name="Idonuma A."/>
            <person name="Iijima M."/>
            <person name="Ikeda M."/>
            <person name="Ikeno M."/>
            <person name="Itoh S."/>
            <person name="Itoh T."/>
            <person name="Itoh Y."/>
            <person name="Itoh Y."/>
            <person name="Iwabuchi A."/>
            <person name="Kamiya K."/>
            <person name="Karasawa W."/>
            <person name="Katagiri S."/>
            <person name="Kikuta A."/>
            <person name="Kobayashi N."/>
            <person name="Kono I."/>
            <person name="Machita K."/>
            <person name="Maehara T."/>
            <person name="Mizuno H."/>
            <person name="Mizubayashi T."/>
            <person name="Mukai Y."/>
            <person name="Nagasaki H."/>
            <person name="Nakashima M."/>
            <person name="Nakama Y."/>
            <person name="Nakamichi Y."/>
            <person name="Nakamura M."/>
            <person name="Namiki N."/>
            <person name="Negishi M."/>
            <person name="Ohta I."/>
            <person name="Ono N."/>
            <person name="Saji S."/>
            <person name="Sakai K."/>
            <person name="Shibata M."/>
            <person name="Shimokawa T."/>
            <person name="Shomura A."/>
            <person name="Song J."/>
            <person name="Takazaki Y."/>
            <person name="Terasawa K."/>
            <person name="Tsuji K."/>
            <person name="Waki K."/>
            <person name="Yamagata H."/>
            <person name="Yamane H."/>
            <person name="Yoshiki S."/>
            <person name="Yoshihara R."/>
            <person name="Yukawa K."/>
            <person name="Zhong H."/>
            <person name="Iwama H."/>
            <person name="Endo T."/>
            <person name="Ito H."/>
            <person name="Hahn J.H."/>
            <person name="Kim H.I."/>
            <person name="Eun M.Y."/>
            <person name="Yano M."/>
            <person name="Jiang J."/>
            <person name="Gojobori T."/>
        </authorList>
    </citation>
    <scope>NUCLEOTIDE SEQUENCE [LARGE SCALE GENOMIC DNA]</scope>
</reference>
<dbReference type="Proteomes" id="UP000817658">
    <property type="component" value="Chromosome 1"/>
</dbReference>
<proteinExistence type="predicted"/>
<organism evidence="1">
    <name type="scientific">Oryza sativa subsp. japonica</name>
    <name type="common">Rice</name>
    <dbReference type="NCBI Taxonomy" id="39947"/>
    <lineage>
        <taxon>Eukaryota</taxon>
        <taxon>Viridiplantae</taxon>
        <taxon>Streptophyta</taxon>
        <taxon>Embryophyta</taxon>
        <taxon>Tracheophyta</taxon>
        <taxon>Spermatophyta</taxon>
        <taxon>Magnoliopsida</taxon>
        <taxon>Liliopsida</taxon>
        <taxon>Poales</taxon>
        <taxon>Poaceae</taxon>
        <taxon>BOP clade</taxon>
        <taxon>Oryzoideae</taxon>
        <taxon>Oryzeae</taxon>
        <taxon>Oryzinae</taxon>
        <taxon>Oryza</taxon>
        <taxon>Oryza sativa</taxon>
    </lineage>
</organism>
<dbReference type="EMBL" id="AP003196">
    <property type="protein sequence ID" value="BAD81610.1"/>
    <property type="molecule type" value="Genomic_DNA"/>
</dbReference>
<name>Q5NA97_ORYSJ</name>